<keyword evidence="3" id="KW-0238">DNA-binding</keyword>
<name>A0A374N120_9FIRM</name>
<dbReference type="GO" id="GO:0003677">
    <property type="term" value="F:DNA binding"/>
    <property type="evidence" value="ECO:0007669"/>
    <property type="project" value="UniProtKB-KW"/>
</dbReference>
<gene>
    <name evidence="6" type="ORF">DWZ29_03700</name>
    <name evidence="5" type="ORF">DXD91_15030</name>
</gene>
<dbReference type="Proteomes" id="UP000262524">
    <property type="component" value="Unassembled WGS sequence"/>
</dbReference>
<accession>A0A374N120</accession>
<evidence type="ECO:0000313" key="5">
    <source>
        <dbReference type="EMBL" id="RGI77235.1"/>
    </source>
</evidence>
<evidence type="ECO:0000256" key="3">
    <source>
        <dbReference type="ARBA" id="ARBA00023125"/>
    </source>
</evidence>
<dbReference type="RefSeq" id="WP_117983689.1">
    <property type="nucleotide sequence ID" value="NZ_QRQO01000006.1"/>
</dbReference>
<evidence type="ECO:0000313" key="6">
    <source>
        <dbReference type="EMBL" id="RHN16222.1"/>
    </source>
</evidence>
<dbReference type="Proteomes" id="UP000283700">
    <property type="component" value="Unassembled WGS sequence"/>
</dbReference>
<sequence>MTDSIIRLTKSEEKIMKMFWKQNGEPLTSSEVVEASPDRNWKASSVHLLLNSLLNKGVIEVRGFKRTAKNYARTFQPSLSKIESTYIILS</sequence>
<evidence type="ECO:0000256" key="4">
    <source>
        <dbReference type="ARBA" id="ARBA00023163"/>
    </source>
</evidence>
<comment type="similarity">
    <text evidence="1">Belongs to the BlaI transcriptional regulatory family.</text>
</comment>
<protein>
    <recommendedName>
        <fullName evidence="9">Penicillinase repressor</fullName>
    </recommendedName>
</protein>
<dbReference type="EMBL" id="QSOE01000178">
    <property type="protein sequence ID" value="RGI77235.1"/>
    <property type="molecule type" value="Genomic_DNA"/>
</dbReference>
<organism evidence="5 7">
    <name type="scientific">Anaerobutyricum hallii</name>
    <dbReference type="NCBI Taxonomy" id="39488"/>
    <lineage>
        <taxon>Bacteria</taxon>
        <taxon>Bacillati</taxon>
        <taxon>Bacillota</taxon>
        <taxon>Clostridia</taxon>
        <taxon>Lachnospirales</taxon>
        <taxon>Lachnospiraceae</taxon>
        <taxon>Anaerobutyricum</taxon>
    </lineage>
</organism>
<dbReference type="InterPro" id="IPR036388">
    <property type="entry name" value="WH-like_DNA-bd_sf"/>
</dbReference>
<evidence type="ECO:0000313" key="8">
    <source>
        <dbReference type="Proteomes" id="UP000283700"/>
    </source>
</evidence>
<evidence type="ECO:0000256" key="1">
    <source>
        <dbReference type="ARBA" id="ARBA00011046"/>
    </source>
</evidence>
<dbReference type="AlphaFoldDB" id="A0A374N120"/>
<keyword evidence="2" id="KW-0805">Transcription regulation</keyword>
<keyword evidence="4" id="KW-0804">Transcription</keyword>
<dbReference type="GO" id="GO:0045892">
    <property type="term" value="P:negative regulation of DNA-templated transcription"/>
    <property type="evidence" value="ECO:0007669"/>
    <property type="project" value="InterPro"/>
</dbReference>
<dbReference type="InterPro" id="IPR036390">
    <property type="entry name" value="WH_DNA-bd_sf"/>
</dbReference>
<comment type="caution">
    <text evidence="5">The sequence shown here is derived from an EMBL/GenBank/DDBJ whole genome shotgun (WGS) entry which is preliminary data.</text>
</comment>
<evidence type="ECO:0000313" key="7">
    <source>
        <dbReference type="Proteomes" id="UP000262524"/>
    </source>
</evidence>
<dbReference type="SUPFAM" id="SSF46785">
    <property type="entry name" value="Winged helix' DNA-binding domain"/>
    <property type="match status" value="1"/>
</dbReference>
<dbReference type="Gene3D" id="1.10.10.10">
    <property type="entry name" value="Winged helix-like DNA-binding domain superfamily/Winged helix DNA-binding domain"/>
    <property type="match status" value="1"/>
</dbReference>
<proteinExistence type="inferred from homology"/>
<evidence type="ECO:0008006" key="9">
    <source>
        <dbReference type="Google" id="ProtNLM"/>
    </source>
</evidence>
<reference evidence="7 8" key="1">
    <citation type="submission" date="2018-08" db="EMBL/GenBank/DDBJ databases">
        <title>A genome reference for cultivated species of the human gut microbiota.</title>
        <authorList>
            <person name="Zou Y."/>
            <person name="Xue W."/>
            <person name="Luo G."/>
        </authorList>
    </citation>
    <scope>NUCLEOTIDE SEQUENCE [LARGE SCALE GENOMIC DNA]</scope>
    <source>
        <strain evidence="6 8">AF31-17AC</strain>
        <strain evidence="5 7">TM10-1AC</strain>
    </source>
</reference>
<dbReference type="Pfam" id="PF03965">
    <property type="entry name" value="Penicillinase_R"/>
    <property type="match status" value="1"/>
</dbReference>
<evidence type="ECO:0000256" key="2">
    <source>
        <dbReference type="ARBA" id="ARBA00023015"/>
    </source>
</evidence>
<dbReference type="EMBL" id="QRQO01000006">
    <property type="protein sequence ID" value="RHN16222.1"/>
    <property type="molecule type" value="Genomic_DNA"/>
</dbReference>
<dbReference type="InterPro" id="IPR005650">
    <property type="entry name" value="BlaI_family"/>
</dbReference>